<dbReference type="PANTHER" id="PTHR43180">
    <property type="entry name" value="3-OXOACYL-(ACYL-CARRIER-PROTEIN) REDUCTASE (AFU_ORTHOLOGUE AFUA_6G11210)"/>
    <property type="match status" value="1"/>
</dbReference>
<dbReference type="EMBL" id="ML179222">
    <property type="protein sequence ID" value="THU94512.1"/>
    <property type="molecule type" value="Genomic_DNA"/>
</dbReference>
<proteinExistence type="inferred from homology"/>
<evidence type="ECO:0000256" key="1">
    <source>
        <dbReference type="ARBA" id="ARBA00006484"/>
    </source>
</evidence>
<dbReference type="Gene3D" id="3.40.50.720">
    <property type="entry name" value="NAD(P)-binding Rossmann-like Domain"/>
    <property type="match status" value="1"/>
</dbReference>
<evidence type="ECO:0000313" key="3">
    <source>
        <dbReference type="EMBL" id="THU94512.1"/>
    </source>
</evidence>
<sequence>MPAIADELLYEHAERVKNKIVLITGAATGIGKATATKFASHGAHVLIADMNLPAAERTAREMKTAGSQVVAIKCDVTVWEDVLAAYEFAIEKFGVVDIVIANAGIGESAMLGELQVDSNGKFVKPSTKTVDVNLIGVLYTVHLAQHYLLLNRPDQTSLKAVVLLGSIASWWALRGAQYTATKFAVLGLMRSLDPSFTERGIRIAAIHPWFADTDIVPYELKVGMAGIPLVPVPRIAGAIFHAASNPDPSTSGSSYWCHPGPVFRIPREEFKFGVYEMIDKEANAMFE</sequence>
<comment type="similarity">
    <text evidence="1">Belongs to the short-chain dehydrogenases/reductases (SDR) family.</text>
</comment>
<dbReference type="PRINTS" id="PR00081">
    <property type="entry name" value="GDHRDH"/>
</dbReference>
<protein>
    <submittedName>
        <fullName evidence="3">NAD(P)-binding protein</fullName>
    </submittedName>
</protein>
<dbReference type="OrthoDB" id="5371740at2759"/>
<dbReference type="Pfam" id="PF00106">
    <property type="entry name" value="adh_short"/>
    <property type="match status" value="1"/>
</dbReference>
<evidence type="ECO:0000256" key="2">
    <source>
        <dbReference type="ARBA" id="ARBA00023002"/>
    </source>
</evidence>
<dbReference type="Proteomes" id="UP000297245">
    <property type="component" value="Unassembled WGS sequence"/>
</dbReference>
<reference evidence="3 4" key="1">
    <citation type="journal article" date="2019" name="Nat. Ecol. Evol.">
        <title>Megaphylogeny resolves global patterns of mushroom evolution.</title>
        <authorList>
            <person name="Varga T."/>
            <person name="Krizsan K."/>
            <person name="Foldi C."/>
            <person name="Dima B."/>
            <person name="Sanchez-Garcia M."/>
            <person name="Sanchez-Ramirez S."/>
            <person name="Szollosi G.J."/>
            <person name="Szarkandi J.G."/>
            <person name="Papp V."/>
            <person name="Albert L."/>
            <person name="Andreopoulos W."/>
            <person name="Angelini C."/>
            <person name="Antonin V."/>
            <person name="Barry K.W."/>
            <person name="Bougher N.L."/>
            <person name="Buchanan P."/>
            <person name="Buyck B."/>
            <person name="Bense V."/>
            <person name="Catcheside P."/>
            <person name="Chovatia M."/>
            <person name="Cooper J."/>
            <person name="Damon W."/>
            <person name="Desjardin D."/>
            <person name="Finy P."/>
            <person name="Geml J."/>
            <person name="Haridas S."/>
            <person name="Hughes K."/>
            <person name="Justo A."/>
            <person name="Karasinski D."/>
            <person name="Kautmanova I."/>
            <person name="Kiss B."/>
            <person name="Kocsube S."/>
            <person name="Kotiranta H."/>
            <person name="LaButti K.M."/>
            <person name="Lechner B.E."/>
            <person name="Liimatainen K."/>
            <person name="Lipzen A."/>
            <person name="Lukacs Z."/>
            <person name="Mihaltcheva S."/>
            <person name="Morgado L.N."/>
            <person name="Niskanen T."/>
            <person name="Noordeloos M.E."/>
            <person name="Ohm R.A."/>
            <person name="Ortiz-Santana B."/>
            <person name="Ovrebo C."/>
            <person name="Racz N."/>
            <person name="Riley R."/>
            <person name="Savchenko A."/>
            <person name="Shiryaev A."/>
            <person name="Soop K."/>
            <person name="Spirin V."/>
            <person name="Szebenyi C."/>
            <person name="Tomsovsky M."/>
            <person name="Tulloss R.E."/>
            <person name="Uehling J."/>
            <person name="Grigoriev I.V."/>
            <person name="Vagvolgyi C."/>
            <person name="Papp T."/>
            <person name="Martin F.M."/>
            <person name="Miettinen O."/>
            <person name="Hibbett D.S."/>
            <person name="Nagy L.G."/>
        </authorList>
    </citation>
    <scope>NUCLEOTIDE SEQUENCE [LARGE SCALE GENOMIC DNA]</scope>
    <source>
        <strain evidence="3 4">CBS 962.96</strain>
    </source>
</reference>
<gene>
    <name evidence="3" type="ORF">K435DRAFT_668292</name>
</gene>
<accession>A0A4S8LXU2</accession>
<dbReference type="InterPro" id="IPR002347">
    <property type="entry name" value="SDR_fam"/>
</dbReference>
<dbReference type="AlphaFoldDB" id="A0A4S8LXU2"/>
<dbReference type="GO" id="GO:0016491">
    <property type="term" value="F:oxidoreductase activity"/>
    <property type="evidence" value="ECO:0007669"/>
    <property type="project" value="UniProtKB-KW"/>
</dbReference>
<organism evidence="3 4">
    <name type="scientific">Dendrothele bispora (strain CBS 962.96)</name>
    <dbReference type="NCBI Taxonomy" id="1314807"/>
    <lineage>
        <taxon>Eukaryota</taxon>
        <taxon>Fungi</taxon>
        <taxon>Dikarya</taxon>
        <taxon>Basidiomycota</taxon>
        <taxon>Agaricomycotina</taxon>
        <taxon>Agaricomycetes</taxon>
        <taxon>Agaricomycetidae</taxon>
        <taxon>Agaricales</taxon>
        <taxon>Agaricales incertae sedis</taxon>
        <taxon>Dendrothele</taxon>
    </lineage>
</organism>
<dbReference type="PANTHER" id="PTHR43180:SF33">
    <property type="entry name" value="15-HYDROXYPROSTAGLANDIN DEHYDROGENASE [NAD(+)]-LIKE"/>
    <property type="match status" value="1"/>
</dbReference>
<dbReference type="SUPFAM" id="SSF51735">
    <property type="entry name" value="NAD(P)-binding Rossmann-fold domains"/>
    <property type="match status" value="1"/>
</dbReference>
<dbReference type="InterPro" id="IPR036291">
    <property type="entry name" value="NAD(P)-bd_dom_sf"/>
</dbReference>
<evidence type="ECO:0000313" key="4">
    <source>
        <dbReference type="Proteomes" id="UP000297245"/>
    </source>
</evidence>
<keyword evidence="4" id="KW-1185">Reference proteome</keyword>
<name>A0A4S8LXU2_DENBC</name>
<keyword evidence="2" id="KW-0560">Oxidoreductase</keyword>